<evidence type="ECO:0000313" key="11">
    <source>
        <dbReference type="Proteomes" id="UP000631114"/>
    </source>
</evidence>
<evidence type="ECO:0000256" key="2">
    <source>
        <dbReference type="ARBA" id="ARBA00005466"/>
    </source>
</evidence>
<keyword evidence="3" id="KW-0285">Flavoprotein</keyword>
<proteinExistence type="inferred from homology"/>
<sequence length="441" mass="48504">MRLPPFSLIFPLVSLLFSFSFATQNFEFVQCLESQNADFSISSSNILYTPQASSYSSILQISIQNLVFNSSTTLKPTFIITPLDESHVQATVICSSKHQLQLRIRSGGHDYEGLSYISNAPFVLIDLVNLRKVDVNLSDNTAWVQAGAILGEVYYSIFNQSKVHGFPAGVCPTIGVGGHISGGGQGTLMRKYGLAADNVVDAKIVDAKGNILDRRSPAGEDLFWAIRGGGGGSFGVILSWKITLVKVPPLVTIFTARRTLEQGAEELVNRWQQTADKFHEDLFIRVIISRANDSRGGKTVGAAFNSLFLGTIKELLPLMTNSFPELGLKAEECREMSWLETILYFDNGYPNGISIDSLLNRTRLNKPYFKAKSDFVKTPIPITGLKGLSELFLDDNAGIMIMDPYGGKMSSISKSKLHSLIEEEPCTISNILRVGIRMILK</sequence>
<dbReference type="InterPro" id="IPR006094">
    <property type="entry name" value="Oxid_FAD_bind_N"/>
</dbReference>
<dbReference type="PANTHER" id="PTHR32448">
    <property type="entry name" value="OS08G0158400 PROTEIN"/>
    <property type="match status" value="1"/>
</dbReference>
<keyword evidence="7" id="KW-0325">Glycoprotein</keyword>
<dbReference type="Gene3D" id="3.30.465.10">
    <property type="match status" value="1"/>
</dbReference>
<keyword evidence="5" id="KW-0274">FAD</keyword>
<keyword evidence="4 8" id="KW-0732">Signal</keyword>
<evidence type="ECO:0000256" key="4">
    <source>
        <dbReference type="ARBA" id="ARBA00022729"/>
    </source>
</evidence>
<dbReference type="InterPro" id="IPR016169">
    <property type="entry name" value="FAD-bd_PCMH_sub2"/>
</dbReference>
<dbReference type="InterPro" id="IPR016167">
    <property type="entry name" value="FAD-bd_PCMH_sub1"/>
</dbReference>
<gene>
    <name evidence="10" type="ORF">IFM89_028739</name>
</gene>
<keyword evidence="11" id="KW-1185">Reference proteome</keyword>
<comment type="cofactor">
    <cofactor evidence="1">
        <name>FAD</name>
        <dbReference type="ChEBI" id="CHEBI:57692"/>
    </cofactor>
</comment>
<keyword evidence="6" id="KW-1015">Disulfide bond</keyword>
<evidence type="ECO:0000256" key="7">
    <source>
        <dbReference type="ARBA" id="ARBA00023180"/>
    </source>
</evidence>
<comment type="similarity">
    <text evidence="2">Belongs to the oxygen-dependent FAD-linked oxidoreductase family.</text>
</comment>
<evidence type="ECO:0000313" key="10">
    <source>
        <dbReference type="EMBL" id="KAF9589804.1"/>
    </source>
</evidence>
<dbReference type="InterPro" id="IPR016166">
    <property type="entry name" value="FAD-bd_PCMH"/>
</dbReference>
<dbReference type="FunFam" id="3.30.43.10:FF:000004">
    <property type="entry name" value="Berberine bridge enzyme-like 15"/>
    <property type="match status" value="1"/>
</dbReference>
<dbReference type="Proteomes" id="UP000631114">
    <property type="component" value="Unassembled WGS sequence"/>
</dbReference>
<evidence type="ECO:0000256" key="5">
    <source>
        <dbReference type="ARBA" id="ARBA00022827"/>
    </source>
</evidence>
<dbReference type="EMBL" id="JADFTS010000009">
    <property type="protein sequence ID" value="KAF9589804.1"/>
    <property type="molecule type" value="Genomic_DNA"/>
</dbReference>
<evidence type="ECO:0000259" key="9">
    <source>
        <dbReference type="PROSITE" id="PS51387"/>
    </source>
</evidence>
<evidence type="ECO:0000256" key="8">
    <source>
        <dbReference type="SAM" id="SignalP"/>
    </source>
</evidence>
<accession>A0A835GZW5</accession>
<dbReference type="SUPFAM" id="SSF56176">
    <property type="entry name" value="FAD-binding/transporter-associated domain-like"/>
    <property type="match status" value="1"/>
</dbReference>
<evidence type="ECO:0000256" key="6">
    <source>
        <dbReference type="ARBA" id="ARBA00023157"/>
    </source>
</evidence>
<feature type="signal peptide" evidence="8">
    <location>
        <begin position="1"/>
        <end position="22"/>
    </location>
</feature>
<evidence type="ECO:0000256" key="3">
    <source>
        <dbReference type="ARBA" id="ARBA00022630"/>
    </source>
</evidence>
<organism evidence="10 11">
    <name type="scientific">Coptis chinensis</name>
    <dbReference type="NCBI Taxonomy" id="261450"/>
    <lineage>
        <taxon>Eukaryota</taxon>
        <taxon>Viridiplantae</taxon>
        <taxon>Streptophyta</taxon>
        <taxon>Embryophyta</taxon>
        <taxon>Tracheophyta</taxon>
        <taxon>Spermatophyta</taxon>
        <taxon>Magnoliopsida</taxon>
        <taxon>Ranunculales</taxon>
        <taxon>Ranunculaceae</taxon>
        <taxon>Coptidoideae</taxon>
        <taxon>Coptis</taxon>
    </lineage>
</organism>
<feature type="domain" description="FAD-binding PCMH-type" evidence="9">
    <location>
        <begin position="72"/>
        <end position="247"/>
    </location>
</feature>
<name>A0A835GZW5_9MAGN</name>
<feature type="chain" id="PRO_5032710075" description="FAD-binding PCMH-type domain-containing protein" evidence="8">
    <location>
        <begin position="23"/>
        <end position="441"/>
    </location>
</feature>
<dbReference type="GO" id="GO:0071949">
    <property type="term" value="F:FAD binding"/>
    <property type="evidence" value="ECO:0007669"/>
    <property type="project" value="InterPro"/>
</dbReference>
<comment type="caution">
    <text evidence="10">The sequence shown here is derived from an EMBL/GenBank/DDBJ whole genome shotgun (WGS) entry which is preliminary data.</text>
</comment>
<dbReference type="OrthoDB" id="407275at2759"/>
<dbReference type="Gene3D" id="3.40.462.20">
    <property type="match status" value="1"/>
</dbReference>
<protein>
    <recommendedName>
        <fullName evidence="9">FAD-binding PCMH-type domain-containing protein</fullName>
    </recommendedName>
</protein>
<dbReference type="PROSITE" id="PS51387">
    <property type="entry name" value="FAD_PCMH"/>
    <property type="match status" value="1"/>
</dbReference>
<dbReference type="Gene3D" id="3.30.43.10">
    <property type="entry name" value="Uridine Diphospho-n-acetylenolpyruvylglucosamine Reductase, domain 2"/>
    <property type="match status" value="1"/>
</dbReference>
<dbReference type="InterPro" id="IPR036318">
    <property type="entry name" value="FAD-bd_PCMH-like_sf"/>
</dbReference>
<dbReference type="Pfam" id="PF01565">
    <property type="entry name" value="FAD_binding_4"/>
    <property type="match status" value="1"/>
</dbReference>
<evidence type="ECO:0000256" key="1">
    <source>
        <dbReference type="ARBA" id="ARBA00001974"/>
    </source>
</evidence>
<reference evidence="10 11" key="1">
    <citation type="submission" date="2020-10" db="EMBL/GenBank/DDBJ databases">
        <title>The Coptis chinensis genome and diversification of protoberbering-type alkaloids.</title>
        <authorList>
            <person name="Wang B."/>
            <person name="Shu S."/>
            <person name="Song C."/>
            <person name="Liu Y."/>
        </authorList>
    </citation>
    <scope>NUCLEOTIDE SEQUENCE [LARGE SCALE GENOMIC DNA]</scope>
    <source>
        <strain evidence="10">HL-2020</strain>
        <tissue evidence="10">Leaf</tissue>
    </source>
</reference>
<dbReference type="AlphaFoldDB" id="A0A835GZW5"/>